<dbReference type="InterPro" id="IPR026444">
    <property type="entry name" value="Secre_tail"/>
</dbReference>
<gene>
    <name evidence="4" type="ORF">F3059_10585</name>
</gene>
<feature type="signal peptide" evidence="2">
    <location>
        <begin position="1"/>
        <end position="19"/>
    </location>
</feature>
<dbReference type="NCBIfam" id="TIGR04183">
    <property type="entry name" value="Por_Secre_tail"/>
    <property type="match status" value="1"/>
</dbReference>
<dbReference type="Pfam" id="PF13573">
    <property type="entry name" value="SprB"/>
    <property type="match status" value="2"/>
</dbReference>
<dbReference type="EMBL" id="WACR01000008">
    <property type="protein sequence ID" value="KAB1063504.1"/>
    <property type="molecule type" value="Genomic_DNA"/>
</dbReference>
<evidence type="ECO:0000313" key="4">
    <source>
        <dbReference type="EMBL" id="KAB1063504.1"/>
    </source>
</evidence>
<dbReference type="InterPro" id="IPR025667">
    <property type="entry name" value="SprB_repeat"/>
</dbReference>
<keyword evidence="1 2" id="KW-0732">Signal</keyword>
<comment type="caution">
    <text evidence="4">The sequence shown here is derived from an EMBL/GenBank/DDBJ whole genome shotgun (WGS) entry which is preliminary data.</text>
</comment>
<dbReference type="OrthoDB" id="9805017at2"/>
<organism evidence="4 5">
    <name type="scientific">Salibacter halophilus</name>
    <dbReference type="NCBI Taxonomy" id="1803916"/>
    <lineage>
        <taxon>Bacteria</taxon>
        <taxon>Pseudomonadati</taxon>
        <taxon>Bacteroidota</taxon>
        <taxon>Flavobacteriia</taxon>
        <taxon>Flavobacteriales</taxon>
        <taxon>Salibacteraceae</taxon>
        <taxon>Salibacter</taxon>
    </lineage>
</organism>
<name>A0A6N6M580_9FLAO</name>
<accession>A0A6N6M580</accession>
<evidence type="ECO:0000256" key="1">
    <source>
        <dbReference type="ARBA" id="ARBA00022729"/>
    </source>
</evidence>
<evidence type="ECO:0000259" key="3">
    <source>
        <dbReference type="Pfam" id="PF18962"/>
    </source>
</evidence>
<feature type="domain" description="Secretion system C-terminal sorting" evidence="3">
    <location>
        <begin position="781"/>
        <end position="856"/>
    </location>
</feature>
<dbReference type="Pfam" id="PF18962">
    <property type="entry name" value="Por_Secre_tail"/>
    <property type="match status" value="1"/>
</dbReference>
<keyword evidence="5" id="KW-1185">Reference proteome</keyword>
<dbReference type="Proteomes" id="UP000435357">
    <property type="component" value="Unassembled WGS sequence"/>
</dbReference>
<evidence type="ECO:0000256" key="2">
    <source>
        <dbReference type="SAM" id="SignalP"/>
    </source>
</evidence>
<dbReference type="AlphaFoldDB" id="A0A6N6M580"/>
<dbReference type="Gene3D" id="2.60.40.740">
    <property type="match status" value="2"/>
</dbReference>
<proteinExistence type="predicted"/>
<evidence type="ECO:0000313" key="5">
    <source>
        <dbReference type="Proteomes" id="UP000435357"/>
    </source>
</evidence>
<sequence>MKKYLLTVAGLALAGGLSAQTALQDVPEAPKAMNVAERTSDQGYTFTRSGGNAPTALNGDTIFEETFGNGLAGDGSNGAWSSFILNNSSAPLAWEYRGTSTNPNNTTGSRGAYNGQRGPIASMTNSNGFMIFDSDYLDNNGSPQTMGSGPVPTPHIGILETPTMDFTGYQSVYLRMTSYFRRFQATAHVAFSTDGGMTYPDTVDIYTDDFTVNSATPNAEMIYVPIPFNIPGNNNVKAQFVFDGATVSNANGSGYYFWQIDDIQFVQGPDNDLTLDDNFFNWGLNQGQNYYYANIPLNHASTDTVSFSGEITNQGSQTQPNSRVDVFFNGSLETQTTSNPSLATGSSDSLGNSGTVIMNKPIGNYSIDFVANSDNTDDFPVNDTTNFNLNITEDVYSRADDSITLDQGNFYQGYNYAIGFSMTIKELDTLESVDIYFSSFSAENAQVQICVWDANFNNLTSTDPNSFYNLGAGDIGAWSNYDITDLNLTPGDYIVGFQTFGDSVSMAQGQPGADPQTVFVRPDNNAAQDWFFTSLNPKIKANVAGFACDELTGNFNVDTEASCGLADGVATVTFGANNYNVEWPDGTMTATNSGLAAGSYMVTISDANGCTGTVEVIMTNANAPLFGGYDVTDVTCNGDNDGSLTANATGGSTPYTYTWSNGQSGQTISGLAPGQYSVTITDAGGCETVGGTEFVDEPSPLTLNTDHDPASGDVTSSVSGGTTPYSYEWSTGETTANIVVTTNDTYTITVTDDNGCIITGSEVVDDLVGYGELTLTNNIKVYPNPNNGQFEVNFNGLNGAYDIVVRNIVGQTVAQDRVNVSGNAQKRFNLSDMNKGIYLIEVQDQEGKSATYKVVVK</sequence>
<dbReference type="RefSeq" id="WP_151169021.1">
    <property type="nucleotide sequence ID" value="NZ_WACR01000008.1"/>
</dbReference>
<protein>
    <submittedName>
        <fullName evidence="4">T9SS type A sorting domain-containing protein</fullName>
    </submittedName>
</protein>
<reference evidence="4 5" key="1">
    <citation type="submission" date="2019-09" db="EMBL/GenBank/DDBJ databases">
        <title>Genomes of Cryomorphaceae.</title>
        <authorList>
            <person name="Bowman J.P."/>
        </authorList>
    </citation>
    <scope>NUCLEOTIDE SEQUENCE [LARGE SCALE GENOMIC DNA]</scope>
    <source>
        <strain evidence="4 5">KCTC 52047</strain>
    </source>
</reference>
<feature type="chain" id="PRO_5026939600" evidence="2">
    <location>
        <begin position="20"/>
        <end position="857"/>
    </location>
</feature>